<evidence type="ECO:0000256" key="5">
    <source>
        <dbReference type="ARBA" id="ARBA00022679"/>
    </source>
</evidence>
<evidence type="ECO:0000256" key="9">
    <source>
        <dbReference type="ARBA" id="ARBA00023136"/>
    </source>
</evidence>
<dbReference type="EMBL" id="JAYKXN010000003">
    <property type="protein sequence ID" value="KAK7301169.1"/>
    <property type="molecule type" value="Genomic_DNA"/>
</dbReference>
<accession>A0AAN9JN14</accession>
<sequence length="526" mass="59976">MLKRKWIPLTLLRKLLTAAICSIAFLALFSVHLRIVPSSKDHRFNDKILTLQDTQRWTREVAPPNLSKAPLSTPKLNGSRGVSDYEKLWKSPSNRGFLPCIKPTPNYTTPAESRGYLLVHTNGGLNQMRSGICDMVAVAHIINATLVIPELDKRSFWQDTSNFSDIFDEEHFMDSLANDVRIIKKLPTELVNATRVVKQFISWSGMDYYENEIASLWEDYQVIRASKSDSRLANNNLPPDIQKLRCRACYEALRFSPRIEQMGKLLVDGMRSFGPYIALHLRYEKDMLAFSGCTHDLSPDEAEELRVIRENTSYWKIKDIDPIEQRSKGLCPLTPKEVGIFLTALGYPPKTPIYIAAGEIYGGESHMAELHSRYPLLMRKERLASIEELEPFSTHASQMAALDYIVSIESDVFIPSYSGNMAKAVEGHRRFLRRGRTISPDKKALVRLFDKLDQGIMTEGKKLSNRIIDLHRRRLGSPRRRKGPISGTKGMERFRSEEAFYANPLPDCLCRSEPPPLNINISHIVR</sequence>
<keyword evidence="12" id="KW-0119">Carbohydrate metabolism</keyword>
<reference evidence="14 15" key="1">
    <citation type="submission" date="2024-01" db="EMBL/GenBank/DDBJ databases">
        <title>The genomes of 5 underutilized Papilionoideae crops provide insights into root nodulation and disease resistance.</title>
        <authorList>
            <person name="Yuan L."/>
        </authorList>
    </citation>
    <scope>NUCLEOTIDE SEQUENCE [LARGE SCALE GENOMIC DNA]</scope>
    <source>
        <strain evidence="14">LY-2023</strain>
        <tissue evidence="14">Leaf</tissue>
    </source>
</reference>
<dbReference type="InterPro" id="IPR019378">
    <property type="entry name" value="GDP-Fuc_O-FucTrfase"/>
</dbReference>
<evidence type="ECO:0000256" key="11">
    <source>
        <dbReference type="ARBA" id="ARBA00023253"/>
    </source>
</evidence>
<dbReference type="GO" id="GO:0006004">
    <property type="term" value="P:fucose metabolic process"/>
    <property type="evidence" value="ECO:0007669"/>
    <property type="project" value="UniProtKB-KW"/>
</dbReference>
<keyword evidence="5" id="KW-0808">Transferase</keyword>
<protein>
    <recommendedName>
        <fullName evidence="13">O-fucosyltransferase family protein</fullName>
    </recommendedName>
</protein>
<keyword evidence="6" id="KW-0812">Transmembrane</keyword>
<proteinExistence type="inferred from homology"/>
<evidence type="ECO:0000256" key="13">
    <source>
        <dbReference type="ARBA" id="ARBA00030350"/>
    </source>
</evidence>
<dbReference type="GO" id="GO:0005737">
    <property type="term" value="C:cytoplasm"/>
    <property type="evidence" value="ECO:0007669"/>
    <property type="project" value="TreeGrafter"/>
</dbReference>
<evidence type="ECO:0000256" key="7">
    <source>
        <dbReference type="ARBA" id="ARBA00022968"/>
    </source>
</evidence>
<evidence type="ECO:0000256" key="3">
    <source>
        <dbReference type="ARBA" id="ARBA00007737"/>
    </source>
</evidence>
<evidence type="ECO:0000313" key="14">
    <source>
        <dbReference type="EMBL" id="KAK7301169.1"/>
    </source>
</evidence>
<keyword evidence="4" id="KW-0328">Glycosyltransferase</keyword>
<dbReference type="GO" id="GO:0016757">
    <property type="term" value="F:glycosyltransferase activity"/>
    <property type="evidence" value="ECO:0007669"/>
    <property type="project" value="UniProtKB-KW"/>
</dbReference>
<evidence type="ECO:0000256" key="2">
    <source>
        <dbReference type="ARBA" id="ARBA00004881"/>
    </source>
</evidence>
<gene>
    <name evidence="14" type="ORF">RJT34_12030</name>
</gene>
<comment type="similarity">
    <text evidence="3">Belongs to the glycosyltransferase GT106 family.</text>
</comment>
<evidence type="ECO:0000256" key="1">
    <source>
        <dbReference type="ARBA" id="ARBA00004606"/>
    </source>
</evidence>
<dbReference type="GO" id="GO:0016020">
    <property type="term" value="C:membrane"/>
    <property type="evidence" value="ECO:0007669"/>
    <property type="project" value="UniProtKB-SubCell"/>
</dbReference>
<dbReference type="Proteomes" id="UP001359559">
    <property type="component" value="Unassembled WGS sequence"/>
</dbReference>
<dbReference type="InterPro" id="IPR024709">
    <property type="entry name" value="FucosylTrfase_pln"/>
</dbReference>
<keyword evidence="10" id="KW-0325">Glycoprotein</keyword>
<evidence type="ECO:0000256" key="6">
    <source>
        <dbReference type="ARBA" id="ARBA00022692"/>
    </source>
</evidence>
<dbReference type="CDD" id="cd11299">
    <property type="entry name" value="O-FucT_plant"/>
    <property type="match status" value="1"/>
</dbReference>
<name>A0AAN9JN14_CLITE</name>
<organism evidence="14 15">
    <name type="scientific">Clitoria ternatea</name>
    <name type="common">Butterfly pea</name>
    <dbReference type="NCBI Taxonomy" id="43366"/>
    <lineage>
        <taxon>Eukaryota</taxon>
        <taxon>Viridiplantae</taxon>
        <taxon>Streptophyta</taxon>
        <taxon>Embryophyta</taxon>
        <taxon>Tracheophyta</taxon>
        <taxon>Spermatophyta</taxon>
        <taxon>Magnoliopsida</taxon>
        <taxon>eudicotyledons</taxon>
        <taxon>Gunneridae</taxon>
        <taxon>Pentapetalae</taxon>
        <taxon>rosids</taxon>
        <taxon>fabids</taxon>
        <taxon>Fabales</taxon>
        <taxon>Fabaceae</taxon>
        <taxon>Papilionoideae</taxon>
        <taxon>50 kb inversion clade</taxon>
        <taxon>NPAAA clade</taxon>
        <taxon>indigoferoid/millettioid clade</taxon>
        <taxon>Phaseoleae</taxon>
        <taxon>Clitoria</taxon>
    </lineage>
</organism>
<keyword evidence="8" id="KW-1133">Transmembrane helix</keyword>
<keyword evidence="15" id="KW-1185">Reference proteome</keyword>
<keyword evidence="9" id="KW-0472">Membrane</keyword>
<evidence type="ECO:0000256" key="12">
    <source>
        <dbReference type="ARBA" id="ARBA00023277"/>
    </source>
</evidence>
<evidence type="ECO:0000256" key="10">
    <source>
        <dbReference type="ARBA" id="ARBA00023180"/>
    </source>
</evidence>
<comment type="subcellular location">
    <subcellularLocation>
        <location evidence="1">Membrane</location>
        <topology evidence="1">Single-pass type II membrane protein</topology>
    </subcellularLocation>
</comment>
<dbReference type="Pfam" id="PF10250">
    <property type="entry name" value="O-FucT"/>
    <property type="match status" value="1"/>
</dbReference>
<comment type="pathway">
    <text evidence="2">Glycan metabolism.</text>
</comment>
<evidence type="ECO:0000313" key="15">
    <source>
        <dbReference type="Proteomes" id="UP001359559"/>
    </source>
</evidence>
<keyword evidence="7" id="KW-0735">Signal-anchor</keyword>
<evidence type="ECO:0000256" key="4">
    <source>
        <dbReference type="ARBA" id="ARBA00022676"/>
    </source>
</evidence>
<dbReference type="PANTHER" id="PTHR31741:SF1">
    <property type="entry name" value="O-FUCOSYLTRANSFERASE 7"/>
    <property type="match status" value="1"/>
</dbReference>
<evidence type="ECO:0000256" key="8">
    <source>
        <dbReference type="ARBA" id="ARBA00022989"/>
    </source>
</evidence>
<dbReference type="PIRSF" id="PIRSF009360">
    <property type="entry name" value="UCP009360"/>
    <property type="match status" value="1"/>
</dbReference>
<keyword evidence="11" id="KW-0294">Fucose metabolism</keyword>
<dbReference type="AlphaFoldDB" id="A0AAN9JN14"/>
<comment type="caution">
    <text evidence="14">The sequence shown here is derived from an EMBL/GenBank/DDBJ whole genome shotgun (WGS) entry which is preliminary data.</text>
</comment>
<dbReference type="PANTHER" id="PTHR31741">
    <property type="entry name" value="OS02G0726500 PROTEIN-RELATED"/>
    <property type="match status" value="1"/>
</dbReference>